<dbReference type="InterPro" id="IPR011051">
    <property type="entry name" value="RmlC_Cupin_sf"/>
</dbReference>
<protein>
    <submittedName>
        <fullName evidence="3">Helix-turn-helix transcriptional regulator</fullName>
    </submittedName>
</protein>
<dbReference type="CDD" id="cd00093">
    <property type="entry name" value="HTH_XRE"/>
    <property type="match status" value="1"/>
</dbReference>
<dbReference type="CDD" id="cd02209">
    <property type="entry name" value="cupin_XRE_C"/>
    <property type="match status" value="1"/>
</dbReference>
<dbReference type="PROSITE" id="PS50943">
    <property type="entry name" value="HTH_CROC1"/>
    <property type="match status" value="1"/>
</dbReference>
<proteinExistence type="predicted"/>
<dbReference type="SUPFAM" id="SSF47413">
    <property type="entry name" value="lambda repressor-like DNA-binding domains"/>
    <property type="match status" value="1"/>
</dbReference>
<dbReference type="SUPFAM" id="SSF51182">
    <property type="entry name" value="RmlC-like cupins"/>
    <property type="match status" value="1"/>
</dbReference>
<dbReference type="SMART" id="SM00530">
    <property type="entry name" value="HTH_XRE"/>
    <property type="match status" value="1"/>
</dbReference>
<feature type="domain" description="HTH cro/C1-type" evidence="2">
    <location>
        <begin position="22"/>
        <end position="76"/>
    </location>
</feature>
<keyword evidence="4" id="KW-1185">Reference proteome</keyword>
<evidence type="ECO:0000256" key="1">
    <source>
        <dbReference type="ARBA" id="ARBA00023125"/>
    </source>
</evidence>
<dbReference type="RefSeq" id="WP_194450422.1">
    <property type="nucleotide sequence ID" value="NZ_CP063849.1"/>
</dbReference>
<dbReference type="GO" id="GO:0003700">
    <property type="term" value="F:DNA-binding transcription factor activity"/>
    <property type="evidence" value="ECO:0007669"/>
    <property type="project" value="TreeGrafter"/>
</dbReference>
<name>A0A7S7NS00_PALFE</name>
<dbReference type="InterPro" id="IPR010982">
    <property type="entry name" value="Lambda_DNA-bd_dom_sf"/>
</dbReference>
<dbReference type="EMBL" id="CP063849">
    <property type="protein sequence ID" value="QOY88760.1"/>
    <property type="molecule type" value="Genomic_DNA"/>
</dbReference>
<dbReference type="PANTHER" id="PTHR46797:SF10">
    <property type="entry name" value="BLR1115 PROTEIN"/>
    <property type="match status" value="1"/>
</dbReference>
<reference evidence="3 4" key="1">
    <citation type="submission" date="2020-10" db="EMBL/GenBank/DDBJ databases">
        <title>Complete genome sequence of Paludibaculum fermentans P105T, a facultatively anaerobic acidobacterium capable of dissimilatory Fe(III) reduction.</title>
        <authorList>
            <person name="Dedysh S.N."/>
            <person name="Beletsky A.V."/>
            <person name="Kulichevskaya I.S."/>
            <person name="Mardanov A.V."/>
            <person name="Ravin N.V."/>
        </authorList>
    </citation>
    <scope>NUCLEOTIDE SEQUENCE [LARGE SCALE GENOMIC DNA]</scope>
    <source>
        <strain evidence="3 4">P105</strain>
    </source>
</reference>
<dbReference type="PANTHER" id="PTHR46797">
    <property type="entry name" value="HTH-TYPE TRANSCRIPTIONAL REGULATOR"/>
    <property type="match status" value="1"/>
</dbReference>
<dbReference type="KEGG" id="pfer:IRI77_01995"/>
<dbReference type="GO" id="GO:0005829">
    <property type="term" value="C:cytosol"/>
    <property type="evidence" value="ECO:0007669"/>
    <property type="project" value="TreeGrafter"/>
</dbReference>
<dbReference type="InterPro" id="IPR001387">
    <property type="entry name" value="Cro/C1-type_HTH"/>
</dbReference>
<gene>
    <name evidence="3" type="ORF">IRI77_01995</name>
</gene>
<keyword evidence="1" id="KW-0238">DNA-binding</keyword>
<evidence type="ECO:0000313" key="4">
    <source>
        <dbReference type="Proteomes" id="UP000593892"/>
    </source>
</evidence>
<dbReference type="AlphaFoldDB" id="A0A7S7NS00"/>
<organism evidence="3 4">
    <name type="scientific">Paludibaculum fermentans</name>
    <dbReference type="NCBI Taxonomy" id="1473598"/>
    <lineage>
        <taxon>Bacteria</taxon>
        <taxon>Pseudomonadati</taxon>
        <taxon>Acidobacteriota</taxon>
        <taxon>Terriglobia</taxon>
        <taxon>Bryobacterales</taxon>
        <taxon>Bryobacteraceae</taxon>
        <taxon>Paludibaculum</taxon>
    </lineage>
</organism>
<dbReference type="InterPro" id="IPR014710">
    <property type="entry name" value="RmlC-like_jellyroll"/>
</dbReference>
<dbReference type="Gene3D" id="1.10.260.40">
    <property type="entry name" value="lambda repressor-like DNA-binding domains"/>
    <property type="match status" value="1"/>
</dbReference>
<dbReference type="InterPro" id="IPR050807">
    <property type="entry name" value="TransReg_Diox_bact_type"/>
</dbReference>
<dbReference type="GO" id="GO:0003677">
    <property type="term" value="F:DNA binding"/>
    <property type="evidence" value="ECO:0007669"/>
    <property type="project" value="UniProtKB-KW"/>
</dbReference>
<dbReference type="Pfam" id="PF01381">
    <property type="entry name" value="HTH_3"/>
    <property type="match status" value="1"/>
</dbReference>
<evidence type="ECO:0000313" key="3">
    <source>
        <dbReference type="EMBL" id="QOY88760.1"/>
    </source>
</evidence>
<dbReference type="Proteomes" id="UP000593892">
    <property type="component" value="Chromosome"/>
</dbReference>
<evidence type="ECO:0000259" key="2">
    <source>
        <dbReference type="PROSITE" id="PS50943"/>
    </source>
</evidence>
<sequence length="195" mass="21573">METSQLLESSTDPIEQRIAKRLSSLRAEHGWSLEALAERTGISRASLSRLERSELSPTAAMLGRLCSAFGWTLSRLMADVETKPANLVPAANQTDWTDPESGYHRRAVSPPAPGLRGELVEVRIPVGATVSFATAPVHGLEHHLWMLDGWLQLEVDGTVFDLRSGDCLRYLLTGPTRFRCAGRREARYLIAMVHP</sequence>
<accession>A0A7S7NS00</accession>
<dbReference type="Gene3D" id="2.60.120.10">
    <property type="entry name" value="Jelly Rolls"/>
    <property type="match status" value="1"/>
</dbReference>